<evidence type="ECO:0000313" key="2">
    <source>
        <dbReference type="Proteomes" id="UP001156484"/>
    </source>
</evidence>
<accession>A0ACD4DLI0</accession>
<name>A0ACD4DLI0_9NOCA</name>
<gene>
    <name evidence="1" type="ORF">OED52_02155</name>
</gene>
<keyword evidence="2" id="KW-1185">Reference proteome</keyword>
<protein>
    <submittedName>
        <fullName evidence="1">Biotin-dependent carboxyltransferase family protein</fullName>
    </submittedName>
</protein>
<reference evidence="1" key="1">
    <citation type="submission" date="2022-10" db="EMBL/GenBank/DDBJ databases">
        <title>Rhodococcus ferula Z13 complete genome.</title>
        <authorList>
            <person name="Long X."/>
            <person name="Zang M."/>
        </authorList>
    </citation>
    <scope>NUCLEOTIDE SEQUENCE</scope>
    <source>
        <strain evidence="1">Z13</strain>
    </source>
</reference>
<organism evidence="1 2">
    <name type="scientific">Rhodococcus sacchari</name>
    <dbReference type="NCBI Taxonomy" id="2962047"/>
    <lineage>
        <taxon>Bacteria</taxon>
        <taxon>Bacillati</taxon>
        <taxon>Actinomycetota</taxon>
        <taxon>Actinomycetes</taxon>
        <taxon>Mycobacteriales</taxon>
        <taxon>Nocardiaceae</taxon>
        <taxon>Rhodococcus</taxon>
    </lineage>
</organism>
<evidence type="ECO:0000313" key="1">
    <source>
        <dbReference type="EMBL" id="UYP20900.1"/>
    </source>
</evidence>
<sequence length="287" mass="30194">MAWFEVISGGMLTTVQDRGRPGHGASGLTRSGAADRRAHDAANRLVGNIPEAATLEVTGGGLALRSVGETLVAVTGARVEVTVGGRVAGDWARVIVPNGEVLKVGVPAEGLRTYVAVRGGFDVPEVLGSRSTDTLSGTGPEPVRTGDRLLVGGLADGLPDEEQIPPPPPMDDPVEIRVRLGPRDDWFTEPSVRALFHVPWTVTPQLDRVGIRFRGPGPLHRARHGELPSEGMVAGSLQVPPEGHPVLFLADHPVTGGYPVIAVAVEADLPIAAQLRPGDRVRFVAVR</sequence>
<dbReference type="Proteomes" id="UP001156484">
    <property type="component" value="Chromosome"/>
</dbReference>
<proteinExistence type="predicted"/>
<dbReference type="EMBL" id="CP107551">
    <property type="protein sequence ID" value="UYP20900.1"/>
    <property type="molecule type" value="Genomic_DNA"/>
</dbReference>